<feature type="region of interest" description="Disordered" evidence="1">
    <location>
        <begin position="58"/>
        <end position="92"/>
    </location>
</feature>
<evidence type="ECO:0000313" key="4">
    <source>
        <dbReference type="Proteomes" id="UP000198775"/>
    </source>
</evidence>
<evidence type="ECO:0000313" key="3">
    <source>
        <dbReference type="EMBL" id="SEO24286.1"/>
    </source>
</evidence>
<dbReference type="OrthoDB" id="194858at2157"/>
<dbReference type="Pfam" id="PF20068">
    <property type="entry name" value="Amphi-Trp"/>
    <property type="match status" value="1"/>
</dbReference>
<feature type="compositionally biased region" description="Acidic residues" evidence="1">
    <location>
        <begin position="72"/>
        <end position="84"/>
    </location>
</feature>
<dbReference type="NCBIfam" id="TIGR04354">
    <property type="entry name" value="amphi-Trp"/>
    <property type="match status" value="1"/>
</dbReference>
<organism evidence="3 4">
    <name type="scientific">Halorientalis persicus</name>
    <dbReference type="NCBI Taxonomy" id="1367881"/>
    <lineage>
        <taxon>Archaea</taxon>
        <taxon>Methanobacteriati</taxon>
        <taxon>Methanobacteriota</taxon>
        <taxon>Stenosarchaea group</taxon>
        <taxon>Halobacteria</taxon>
        <taxon>Halobacteriales</taxon>
        <taxon>Haloarculaceae</taxon>
        <taxon>Halorientalis</taxon>
    </lineage>
</organism>
<dbReference type="Proteomes" id="UP000198775">
    <property type="component" value="Unassembled WGS sequence"/>
</dbReference>
<reference evidence="4" key="1">
    <citation type="submission" date="2016-10" db="EMBL/GenBank/DDBJ databases">
        <authorList>
            <person name="Varghese N."/>
            <person name="Submissions S."/>
        </authorList>
    </citation>
    <scope>NUCLEOTIDE SEQUENCE [LARGE SCALE GENOMIC DNA]</scope>
    <source>
        <strain evidence="4">IBRC-M 10043</strain>
    </source>
</reference>
<dbReference type="RefSeq" id="WP_092660234.1">
    <property type="nucleotide sequence ID" value="NZ_FOCX01000010.1"/>
</dbReference>
<gene>
    <name evidence="3" type="ORF">SAMN05216388_10106</name>
</gene>
<evidence type="ECO:0000256" key="1">
    <source>
        <dbReference type="SAM" id="MobiDB-lite"/>
    </source>
</evidence>
<evidence type="ECO:0000259" key="2">
    <source>
        <dbReference type="Pfam" id="PF20068"/>
    </source>
</evidence>
<proteinExistence type="predicted"/>
<dbReference type="EMBL" id="FOCX01000010">
    <property type="protein sequence ID" value="SEO24286.1"/>
    <property type="molecule type" value="Genomic_DNA"/>
</dbReference>
<keyword evidence="4" id="KW-1185">Reference proteome</keyword>
<name>A0A1H8N448_9EURY</name>
<feature type="domain" description="Amphi-Trp" evidence="2">
    <location>
        <begin position="1"/>
        <end position="92"/>
    </location>
</feature>
<sequence length="92" mass="10190">MPEKVLFETERVQHREDVATYLRTVADKLDDGGPITLEAGDQSVTMEPPANVEFEVKAEREGPSDAPGELSIELELEWDEDTSDSDGSLNIK</sequence>
<dbReference type="InterPro" id="IPR027598">
    <property type="entry name" value="Amphi-Trp_dom"/>
</dbReference>
<protein>
    <submittedName>
        <fullName evidence="3">Amphi-Trp domain-containing protein</fullName>
    </submittedName>
</protein>
<dbReference type="AlphaFoldDB" id="A0A1H8N448"/>
<accession>A0A1H8N448</accession>